<name>A0A381WF35_9ZZZZ</name>
<feature type="compositionally biased region" description="Basic and acidic residues" evidence="1">
    <location>
        <begin position="54"/>
        <end position="73"/>
    </location>
</feature>
<evidence type="ECO:0000313" key="3">
    <source>
        <dbReference type="EMBL" id="SVA51139.1"/>
    </source>
</evidence>
<protein>
    <submittedName>
        <fullName evidence="3">Uncharacterized protein</fullName>
    </submittedName>
</protein>
<organism evidence="3">
    <name type="scientific">marine metagenome</name>
    <dbReference type="NCBI Taxonomy" id="408172"/>
    <lineage>
        <taxon>unclassified sequences</taxon>
        <taxon>metagenomes</taxon>
        <taxon>ecological metagenomes</taxon>
    </lineage>
</organism>
<evidence type="ECO:0000256" key="1">
    <source>
        <dbReference type="SAM" id="MobiDB-lite"/>
    </source>
</evidence>
<feature type="transmembrane region" description="Helical" evidence="2">
    <location>
        <begin position="28"/>
        <end position="47"/>
    </location>
</feature>
<evidence type="ECO:0000256" key="2">
    <source>
        <dbReference type="SAM" id="Phobius"/>
    </source>
</evidence>
<keyword evidence="2" id="KW-0472">Membrane</keyword>
<keyword evidence="2" id="KW-1133">Transmembrane helix</keyword>
<accession>A0A381WF35</accession>
<keyword evidence="2" id="KW-0812">Transmembrane</keyword>
<feature type="region of interest" description="Disordered" evidence="1">
    <location>
        <begin position="52"/>
        <end position="73"/>
    </location>
</feature>
<sequence>MDIATVQNWVETMESGQGQIYPYVGTEMWWLVLAIVIWLVWHVVTGISETEEHEEVRNRAPGSNDHKSNITNW</sequence>
<reference evidence="3" key="1">
    <citation type="submission" date="2018-05" db="EMBL/GenBank/DDBJ databases">
        <authorList>
            <person name="Lanie J.A."/>
            <person name="Ng W.-L."/>
            <person name="Kazmierczak K.M."/>
            <person name="Andrzejewski T.M."/>
            <person name="Davidsen T.M."/>
            <person name="Wayne K.J."/>
            <person name="Tettelin H."/>
            <person name="Glass J.I."/>
            <person name="Rusch D."/>
            <person name="Podicherti R."/>
            <person name="Tsui H.-C.T."/>
            <person name="Winkler M.E."/>
        </authorList>
    </citation>
    <scope>NUCLEOTIDE SEQUENCE</scope>
</reference>
<proteinExistence type="predicted"/>
<dbReference type="EMBL" id="UINC01011612">
    <property type="protein sequence ID" value="SVA51139.1"/>
    <property type="molecule type" value="Genomic_DNA"/>
</dbReference>
<dbReference type="AlphaFoldDB" id="A0A381WF35"/>
<gene>
    <name evidence="3" type="ORF">METZ01_LOCUS103993</name>
</gene>